<dbReference type="Pfam" id="PF13377">
    <property type="entry name" value="Peripla_BP_3"/>
    <property type="match status" value="1"/>
</dbReference>
<dbReference type="Pfam" id="PF00356">
    <property type="entry name" value="LacI"/>
    <property type="match status" value="1"/>
</dbReference>
<keyword evidence="7" id="KW-1185">Reference proteome</keyword>
<feature type="domain" description="HTH lacI-type" evidence="4">
    <location>
        <begin position="2"/>
        <end position="57"/>
    </location>
</feature>
<proteinExistence type="predicted"/>
<evidence type="ECO:0000313" key="7">
    <source>
        <dbReference type="Proteomes" id="UP000781958"/>
    </source>
</evidence>
<dbReference type="SMART" id="SM00354">
    <property type="entry name" value="HTH_LACI"/>
    <property type="match status" value="1"/>
</dbReference>
<protein>
    <submittedName>
        <fullName evidence="6">DNA-binding LacI/PurR family transcriptional regulator</fullName>
    </submittedName>
</protein>
<dbReference type="RefSeq" id="WP_209770901.1">
    <property type="nucleotide sequence ID" value="NZ_JAGINP010000027.1"/>
</dbReference>
<dbReference type="PRINTS" id="PR00036">
    <property type="entry name" value="HTHLACI"/>
</dbReference>
<dbReference type="Gene3D" id="3.40.50.2300">
    <property type="match status" value="2"/>
</dbReference>
<comment type="caution">
    <text evidence="6">The sequence shown here is derived from an EMBL/GenBank/DDBJ whole genome shotgun (WGS) entry which is preliminary data.</text>
</comment>
<reference evidence="6 7" key="1">
    <citation type="submission" date="2021-03" db="EMBL/GenBank/DDBJ databases">
        <title>Genomic Encyclopedia of Type Strains, Phase III (KMG-III): the genomes of soil and plant-associated and newly described type strains.</title>
        <authorList>
            <person name="Whitman W."/>
        </authorList>
    </citation>
    <scope>NUCLEOTIDE SEQUENCE [LARGE SCALE GENOMIC DNA]</scope>
    <source>
        <strain evidence="6 7">IMMIB AFH-6</strain>
    </source>
</reference>
<feature type="domain" description="HTH cro/C1-type" evidence="5">
    <location>
        <begin position="3"/>
        <end position="47"/>
    </location>
</feature>
<evidence type="ECO:0000256" key="2">
    <source>
        <dbReference type="ARBA" id="ARBA00023125"/>
    </source>
</evidence>
<dbReference type="PROSITE" id="PS00356">
    <property type="entry name" value="HTH_LACI_1"/>
    <property type="match status" value="1"/>
</dbReference>
<evidence type="ECO:0000256" key="1">
    <source>
        <dbReference type="ARBA" id="ARBA00023015"/>
    </source>
</evidence>
<organism evidence="6 7">
    <name type="scientific">Azospirillum rugosum</name>
    <dbReference type="NCBI Taxonomy" id="416170"/>
    <lineage>
        <taxon>Bacteria</taxon>
        <taxon>Pseudomonadati</taxon>
        <taxon>Pseudomonadota</taxon>
        <taxon>Alphaproteobacteria</taxon>
        <taxon>Rhodospirillales</taxon>
        <taxon>Azospirillaceae</taxon>
        <taxon>Azospirillum</taxon>
    </lineage>
</organism>
<accession>A0ABS4SUN2</accession>
<dbReference type="InterPro" id="IPR028082">
    <property type="entry name" value="Peripla_BP_I"/>
</dbReference>
<evidence type="ECO:0000256" key="3">
    <source>
        <dbReference type="ARBA" id="ARBA00023163"/>
    </source>
</evidence>
<gene>
    <name evidence="6" type="ORF">J2851_005957</name>
</gene>
<dbReference type="SUPFAM" id="SSF47413">
    <property type="entry name" value="lambda repressor-like DNA-binding domains"/>
    <property type="match status" value="1"/>
</dbReference>
<dbReference type="Gene3D" id="1.10.260.40">
    <property type="entry name" value="lambda repressor-like DNA-binding domains"/>
    <property type="match status" value="1"/>
</dbReference>
<dbReference type="InterPro" id="IPR010982">
    <property type="entry name" value="Lambda_DNA-bd_dom_sf"/>
</dbReference>
<dbReference type="EMBL" id="JAGINP010000027">
    <property type="protein sequence ID" value="MBP2296142.1"/>
    <property type="molecule type" value="Genomic_DNA"/>
</dbReference>
<keyword evidence="1" id="KW-0805">Transcription regulation</keyword>
<keyword evidence="3" id="KW-0804">Transcription</keyword>
<dbReference type="PANTHER" id="PTHR30146:SF147">
    <property type="entry name" value="HTH-TYPE TRANSCRIPTIONAL REGULATOR DEGA"/>
    <property type="match status" value="1"/>
</dbReference>
<evidence type="ECO:0000259" key="5">
    <source>
        <dbReference type="PROSITE" id="PS50943"/>
    </source>
</evidence>
<dbReference type="SUPFAM" id="SSF53822">
    <property type="entry name" value="Periplasmic binding protein-like I"/>
    <property type="match status" value="1"/>
</dbReference>
<evidence type="ECO:0000313" key="6">
    <source>
        <dbReference type="EMBL" id="MBP2296142.1"/>
    </source>
</evidence>
<evidence type="ECO:0000259" key="4">
    <source>
        <dbReference type="PROSITE" id="PS50932"/>
    </source>
</evidence>
<dbReference type="InterPro" id="IPR046335">
    <property type="entry name" value="LacI/GalR-like_sensor"/>
</dbReference>
<dbReference type="PROSITE" id="PS50932">
    <property type="entry name" value="HTH_LACI_2"/>
    <property type="match status" value="1"/>
</dbReference>
<dbReference type="InterPro" id="IPR001387">
    <property type="entry name" value="Cro/C1-type_HTH"/>
</dbReference>
<name>A0ABS4SUN2_9PROT</name>
<dbReference type="GO" id="GO:0003677">
    <property type="term" value="F:DNA binding"/>
    <property type="evidence" value="ECO:0007669"/>
    <property type="project" value="UniProtKB-KW"/>
</dbReference>
<dbReference type="Proteomes" id="UP000781958">
    <property type="component" value="Unassembled WGS sequence"/>
</dbReference>
<dbReference type="PANTHER" id="PTHR30146">
    <property type="entry name" value="LACI-RELATED TRANSCRIPTIONAL REPRESSOR"/>
    <property type="match status" value="1"/>
</dbReference>
<dbReference type="CDD" id="cd01392">
    <property type="entry name" value="HTH_LacI"/>
    <property type="match status" value="1"/>
</dbReference>
<keyword evidence="2 6" id="KW-0238">DNA-binding</keyword>
<sequence length="347" mass="36821">MSTIQDVARRAGVSNSTVSNVLNGRTNRMRADTLARIEAAIQELGFQPNRAARLLKTGHTPLIGLLVPSIANPSYAALGQEVETAARQQGHRVLMGNTHRSPENEMEFFADLLSHGARGVIVFSSLLDDSYFQQYVERGLVVVSFDSRPGHDRTPVVDYVSMDNFAAGRLAVDHLRGFGHSRLAFLSASGQTTSRREKIAGFLAAAQEAGIADSVQVLSGRTCSEYGDAEMAEVGRALAGEVAASAAPPTGVVTINDMLAIGFIAGLAERGLRVPEDISVVGMDNILLATLVSPPLTSIGGPLTEMAHTMIDRVVQRLADPGIAPAEFLFAPALVPRGSVGPPRMAR</sequence>
<dbReference type="PROSITE" id="PS50943">
    <property type="entry name" value="HTH_CROC1"/>
    <property type="match status" value="1"/>
</dbReference>
<dbReference type="InterPro" id="IPR000843">
    <property type="entry name" value="HTH_LacI"/>
</dbReference>